<reference evidence="1" key="1">
    <citation type="submission" date="2021-10" db="EMBL/GenBank/DDBJ databases">
        <authorList>
            <person name="Piombo E."/>
        </authorList>
    </citation>
    <scope>NUCLEOTIDE SEQUENCE</scope>
</reference>
<dbReference type="Proteomes" id="UP000696573">
    <property type="component" value="Unassembled WGS sequence"/>
</dbReference>
<protein>
    <submittedName>
        <fullName evidence="1">Uncharacterized protein</fullName>
    </submittedName>
</protein>
<proteinExistence type="predicted"/>
<dbReference type="EMBL" id="CABFNQ020000718">
    <property type="protein sequence ID" value="CAH0026211.1"/>
    <property type="molecule type" value="Genomic_DNA"/>
</dbReference>
<evidence type="ECO:0000313" key="1">
    <source>
        <dbReference type="EMBL" id="CAH0026211.1"/>
    </source>
</evidence>
<keyword evidence="2" id="KW-1185">Reference proteome</keyword>
<accession>A0A9N9VNG8</accession>
<organism evidence="1 2">
    <name type="scientific">Clonostachys rhizophaga</name>
    <dbReference type="NCBI Taxonomy" id="160324"/>
    <lineage>
        <taxon>Eukaryota</taxon>
        <taxon>Fungi</taxon>
        <taxon>Dikarya</taxon>
        <taxon>Ascomycota</taxon>
        <taxon>Pezizomycotina</taxon>
        <taxon>Sordariomycetes</taxon>
        <taxon>Hypocreomycetidae</taxon>
        <taxon>Hypocreales</taxon>
        <taxon>Bionectriaceae</taxon>
        <taxon>Clonostachys</taxon>
    </lineage>
</organism>
<sequence length="128" mass="14046">MLLSELAQEMIPYTPKEPLFIAHKEYNRCLLEKRVLSNDLGFGNDWKRALDHVKTQSRNPPFFLGGQPILVASPASSMAQPLKAAFLRVGWDAGGDDQGIAGGGVVSGALDEMEVLRLRKARSTKPQI</sequence>
<dbReference type="OrthoDB" id="10611021at2759"/>
<name>A0A9N9VNG8_9HYPO</name>
<gene>
    <name evidence="1" type="ORF">CRHIZ90672A_00013977</name>
</gene>
<evidence type="ECO:0000313" key="2">
    <source>
        <dbReference type="Proteomes" id="UP000696573"/>
    </source>
</evidence>
<comment type="caution">
    <text evidence="1">The sequence shown here is derived from an EMBL/GenBank/DDBJ whole genome shotgun (WGS) entry which is preliminary data.</text>
</comment>
<feature type="non-terminal residue" evidence="1">
    <location>
        <position position="128"/>
    </location>
</feature>
<dbReference type="AlphaFoldDB" id="A0A9N9VNG8"/>